<dbReference type="AlphaFoldDB" id="A0A2N9JBT9"/>
<sequence>MSSSLSTGYYANGYLCHYGARSVVSTAWTIENFGRRFHGCSRYKCKNIVGTLSGIDPPTCVRGIEIAAKIIEKSSKLEKSVLIAHEREVVARGMEAKAREKEMMARNKEKMYMHALVVSWCLIVVLLVSF</sequence>
<protein>
    <recommendedName>
        <fullName evidence="3">Zinc finger GRF-type domain-containing protein</fullName>
    </recommendedName>
</protein>
<accession>A0A2N9JBT9</accession>
<dbReference type="EMBL" id="OIVN01006487">
    <property type="protein sequence ID" value="SPD34050.1"/>
    <property type="molecule type" value="Genomic_DNA"/>
</dbReference>
<keyword evidence="1" id="KW-0812">Transmembrane</keyword>
<reference evidence="2" key="1">
    <citation type="submission" date="2018-02" db="EMBL/GenBank/DDBJ databases">
        <authorList>
            <person name="Cohen D.B."/>
            <person name="Kent A.D."/>
        </authorList>
    </citation>
    <scope>NUCLEOTIDE SEQUENCE</scope>
</reference>
<evidence type="ECO:0000313" key="2">
    <source>
        <dbReference type="EMBL" id="SPD34050.1"/>
    </source>
</evidence>
<gene>
    <name evidence="2" type="ORF">FSB_LOCUS61932</name>
</gene>
<organism evidence="2">
    <name type="scientific">Fagus sylvatica</name>
    <name type="common">Beechnut</name>
    <dbReference type="NCBI Taxonomy" id="28930"/>
    <lineage>
        <taxon>Eukaryota</taxon>
        <taxon>Viridiplantae</taxon>
        <taxon>Streptophyta</taxon>
        <taxon>Embryophyta</taxon>
        <taxon>Tracheophyta</taxon>
        <taxon>Spermatophyta</taxon>
        <taxon>Magnoliopsida</taxon>
        <taxon>eudicotyledons</taxon>
        <taxon>Gunneridae</taxon>
        <taxon>Pentapetalae</taxon>
        <taxon>rosids</taxon>
        <taxon>fabids</taxon>
        <taxon>Fagales</taxon>
        <taxon>Fagaceae</taxon>
        <taxon>Fagus</taxon>
    </lineage>
</organism>
<keyword evidence="1" id="KW-0472">Membrane</keyword>
<evidence type="ECO:0008006" key="3">
    <source>
        <dbReference type="Google" id="ProtNLM"/>
    </source>
</evidence>
<keyword evidence="1" id="KW-1133">Transmembrane helix</keyword>
<proteinExistence type="predicted"/>
<evidence type="ECO:0000256" key="1">
    <source>
        <dbReference type="SAM" id="Phobius"/>
    </source>
</evidence>
<name>A0A2N9JBT9_FAGSY</name>
<feature type="transmembrane region" description="Helical" evidence="1">
    <location>
        <begin position="111"/>
        <end position="129"/>
    </location>
</feature>